<name>A0A1I2A893_9BACI</name>
<feature type="compositionally biased region" description="Acidic residues" evidence="2">
    <location>
        <begin position="317"/>
        <end position="328"/>
    </location>
</feature>
<organism evidence="4 5">
    <name type="scientific">Lentibacillus persicus</name>
    <dbReference type="NCBI Taxonomy" id="640948"/>
    <lineage>
        <taxon>Bacteria</taxon>
        <taxon>Bacillati</taxon>
        <taxon>Bacillota</taxon>
        <taxon>Bacilli</taxon>
        <taxon>Bacillales</taxon>
        <taxon>Bacillaceae</taxon>
        <taxon>Lentibacillus</taxon>
    </lineage>
</organism>
<evidence type="ECO:0000256" key="1">
    <source>
        <dbReference type="SAM" id="Coils"/>
    </source>
</evidence>
<gene>
    <name evidence="4" type="ORF">SAMN05216238_11511</name>
</gene>
<dbReference type="Proteomes" id="UP000199474">
    <property type="component" value="Unassembled WGS sequence"/>
</dbReference>
<dbReference type="Gene3D" id="2.40.420.20">
    <property type="match status" value="1"/>
</dbReference>
<dbReference type="RefSeq" id="WP_090087219.1">
    <property type="nucleotide sequence ID" value="NZ_FOMR01000015.1"/>
</dbReference>
<sequence>MKRRKILLTAVILFIGINSLLVYLDEVEKVPRLSYIEGWSETVVKDMYETIETAGVLAPAEENNIYFDDEQGSFDEFLVEEGMNVNPGDDLFTYQAENYYETMTELETKQAQLEGEVEATEEALTSIATYRIPETDMETELEGDNGTLNMRSQSVEANYMQEQYLTEKQNELAQKEAELDSVQAQISELQTSGETITVESPYQGEVSEITESLDNPVVTIRSMELQAEGELKEAERMEVEAEMPVEVAVRENDVIMEGILNDVSNTPEATTVNGISVYPYTASLEEASEGTEQQDETPENDAAEDETSPGDATNAGETEDSIDIEESEPPQANDTNEETEQSAEDNLLPGYHADLTITTNESAEATAVREDHVFAGHLWKMTTSGLLAKQPVETGIEMDDLTEITEGATPGEMIADADNDQFRDGATFITPLELGDIEWQDFGKYGNVDWKRYFVIGLLSR</sequence>
<proteinExistence type="predicted"/>
<feature type="compositionally biased region" description="Acidic residues" evidence="2">
    <location>
        <begin position="286"/>
        <end position="308"/>
    </location>
</feature>
<dbReference type="InterPro" id="IPR058639">
    <property type="entry name" value="BSH_YknX-like"/>
</dbReference>
<feature type="coiled-coil region" evidence="1">
    <location>
        <begin position="96"/>
        <end position="123"/>
    </location>
</feature>
<reference evidence="5" key="1">
    <citation type="submission" date="2016-10" db="EMBL/GenBank/DDBJ databases">
        <authorList>
            <person name="Varghese N."/>
            <person name="Submissions S."/>
        </authorList>
    </citation>
    <scope>NUCLEOTIDE SEQUENCE [LARGE SCALE GENOMIC DNA]</scope>
    <source>
        <strain evidence="5">DSM 22530</strain>
    </source>
</reference>
<evidence type="ECO:0000313" key="4">
    <source>
        <dbReference type="EMBL" id="SFE40181.1"/>
    </source>
</evidence>
<dbReference type="Pfam" id="PF25984">
    <property type="entry name" value="BSH_YknX"/>
    <property type="match status" value="1"/>
</dbReference>
<evidence type="ECO:0000256" key="2">
    <source>
        <dbReference type="SAM" id="MobiDB-lite"/>
    </source>
</evidence>
<protein>
    <submittedName>
        <fullName evidence="4">HlyD family secretion protein</fullName>
    </submittedName>
</protein>
<dbReference type="Gene3D" id="2.40.50.100">
    <property type="match status" value="1"/>
</dbReference>
<dbReference type="Gene3D" id="1.10.287.470">
    <property type="entry name" value="Helix hairpin bin"/>
    <property type="match status" value="1"/>
</dbReference>
<dbReference type="GO" id="GO:1990281">
    <property type="term" value="C:efflux pump complex"/>
    <property type="evidence" value="ECO:0007669"/>
    <property type="project" value="TreeGrafter"/>
</dbReference>
<dbReference type="EMBL" id="FOMR01000015">
    <property type="protein sequence ID" value="SFE40181.1"/>
    <property type="molecule type" value="Genomic_DNA"/>
</dbReference>
<evidence type="ECO:0000313" key="5">
    <source>
        <dbReference type="Proteomes" id="UP000199474"/>
    </source>
</evidence>
<keyword evidence="1" id="KW-0175">Coiled coil</keyword>
<feature type="domain" description="YknX-like barrel-sandwich hybrid" evidence="3">
    <location>
        <begin position="64"/>
        <end position="213"/>
    </location>
</feature>
<dbReference type="STRING" id="640948.SAMN05216238_11511"/>
<dbReference type="GO" id="GO:0015562">
    <property type="term" value="F:efflux transmembrane transporter activity"/>
    <property type="evidence" value="ECO:0007669"/>
    <property type="project" value="TreeGrafter"/>
</dbReference>
<dbReference type="PANTHER" id="PTHR30469">
    <property type="entry name" value="MULTIDRUG RESISTANCE PROTEIN MDTA"/>
    <property type="match status" value="1"/>
</dbReference>
<dbReference type="PANTHER" id="PTHR30469:SF15">
    <property type="entry name" value="HLYD FAMILY OF SECRETION PROTEINS"/>
    <property type="match status" value="1"/>
</dbReference>
<feature type="coiled-coil region" evidence="1">
    <location>
        <begin position="165"/>
        <end position="192"/>
    </location>
</feature>
<keyword evidence="5" id="KW-1185">Reference proteome</keyword>
<evidence type="ECO:0000259" key="3">
    <source>
        <dbReference type="Pfam" id="PF25984"/>
    </source>
</evidence>
<dbReference type="OrthoDB" id="2446145at2"/>
<feature type="region of interest" description="Disordered" evidence="2">
    <location>
        <begin position="285"/>
        <end position="344"/>
    </location>
</feature>
<dbReference type="AlphaFoldDB" id="A0A1I2A893"/>
<accession>A0A1I2A893</accession>